<accession>A0A645BEY4</accession>
<gene>
    <name evidence="1" type="ORF">SDC9_110101</name>
</gene>
<dbReference type="InterPro" id="IPR036291">
    <property type="entry name" value="NAD(P)-bd_dom_sf"/>
</dbReference>
<dbReference type="EMBL" id="VSSQ01019285">
    <property type="protein sequence ID" value="MPM63221.1"/>
    <property type="molecule type" value="Genomic_DNA"/>
</dbReference>
<name>A0A645BEY4_9ZZZZ</name>
<dbReference type="SUPFAM" id="SSF51735">
    <property type="entry name" value="NAD(P)-binding Rossmann-fold domains"/>
    <property type="match status" value="1"/>
</dbReference>
<comment type="caution">
    <text evidence="1">The sequence shown here is derived from an EMBL/GenBank/DDBJ whole genome shotgun (WGS) entry which is preliminary data.</text>
</comment>
<dbReference type="Gene3D" id="3.40.50.720">
    <property type="entry name" value="NAD(P)-binding Rossmann-like Domain"/>
    <property type="match status" value="1"/>
</dbReference>
<reference evidence="1" key="1">
    <citation type="submission" date="2019-08" db="EMBL/GenBank/DDBJ databases">
        <authorList>
            <person name="Kucharzyk K."/>
            <person name="Murdoch R.W."/>
            <person name="Higgins S."/>
            <person name="Loffler F."/>
        </authorList>
    </citation>
    <scope>NUCLEOTIDE SEQUENCE</scope>
</reference>
<protein>
    <submittedName>
        <fullName evidence="1">Uncharacterized protein</fullName>
    </submittedName>
</protein>
<proteinExistence type="predicted"/>
<organism evidence="1">
    <name type="scientific">bioreactor metagenome</name>
    <dbReference type="NCBI Taxonomy" id="1076179"/>
    <lineage>
        <taxon>unclassified sequences</taxon>
        <taxon>metagenomes</taxon>
        <taxon>ecological metagenomes</taxon>
    </lineage>
</organism>
<evidence type="ECO:0000313" key="1">
    <source>
        <dbReference type="EMBL" id="MPM63221.1"/>
    </source>
</evidence>
<dbReference type="AlphaFoldDB" id="A0A645BEY4"/>
<sequence>MTSQELAALNDYSLILNTVSSKLPRIDSEILKDKIVFEASYSTTSSWRANVDKNFNYIPGEAWLLNQAIPGFFLFTGIEPDVKQMELVIDNR</sequence>